<feature type="chain" id="PRO_5046872260" evidence="2">
    <location>
        <begin position="20"/>
        <end position="378"/>
    </location>
</feature>
<dbReference type="PANTHER" id="PTHR36512">
    <property type="entry name" value="D-AMINOPEPTIDASE"/>
    <property type="match status" value="1"/>
</dbReference>
<evidence type="ECO:0000313" key="3">
    <source>
        <dbReference type="EMBL" id="MFC6999934.1"/>
    </source>
</evidence>
<name>A0ABW2DQ80_9BACT</name>
<comment type="similarity">
    <text evidence="1">Belongs to the peptidase S58 family.</text>
</comment>
<comment type="caution">
    <text evidence="3">The sequence shown here is derived from an EMBL/GenBank/DDBJ whole genome shotgun (WGS) entry which is preliminary data.</text>
</comment>
<reference evidence="4" key="1">
    <citation type="journal article" date="2019" name="Int. J. Syst. Evol. Microbiol.">
        <title>The Global Catalogue of Microorganisms (GCM) 10K type strain sequencing project: providing services to taxonomists for standard genome sequencing and annotation.</title>
        <authorList>
            <consortium name="The Broad Institute Genomics Platform"/>
            <consortium name="The Broad Institute Genome Sequencing Center for Infectious Disease"/>
            <person name="Wu L."/>
            <person name="Ma J."/>
        </authorList>
    </citation>
    <scope>NUCLEOTIDE SEQUENCE [LARGE SCALE GENOMIC DNA]</scope>
    <source>
        <strain evidence="4">CGMCC 4.7393</strain>
    </source>
</reference>
<dbReference type="InterPro" id="IPR005321">
    <property type="entry name" value="Peptidase_S58_DmpA"/>
</dbReference>
<organism evidence="3 4">
    <name type="scientific">Rufibacter roseus</name>
    <dbReference type="NCBI Taxonomy" id="1567108"/>
    <lineage>
        <taxon>Bacteria</taxon>
        <taxon>Pseudomonadati</taxon>
        <taxon>Bacteroidota</taxon>
        <taxon>Cytophagia</taxon>
        <taxon>Cytophagales</taxon>
        <taxon>Hymenobacteraceae</taxon>
        <taxon>Rufibacter</taxon>
    </lineage>
</organism>
<evidence type="ECO:0000256" key="1">
    <source>
        <dbReference type="ARBA" id="ARBA00007068"/>
    </source>
</evidence>
<evidence type="ECO:0000256" key="2">
    <source>
        <dbReference type="SAM" id="SignalP"/>
    </source>
</evidence>
<proteinExistence type="inferred from homology"/>
<evidence type="ECO:0000313" key="4">
    <source>
        <dbReference type="Proteomes" id="UP001596405"/>
    </source>
</evidence>
<keyword evidence="4" id="KW-1185">Reference proteome</keyword>
<dbReference type="Proteomes" id="UP001596405">
    <property type="component" value="Unassembled WGS sequence"/>
</dbReference>
<dbReference type="Pfam" id="PF03576">
    <property type="entry name" value="Peptidase_S58"/>
    <property type="match status" value="1"/>
</dbReference>
<dbReference type="CDD" id="cd02253">
    <property type="entry name" value="DmpA"/>
    <property type="match status" value="1"/>
</dbReference>
<gene>
    <name evidence="3" type="ORF">ACFQHR_20025</name>
</gene>
<dbReference type="PANTHER" id="PTHR36512:SF3">
    <property type="entry name" value="BLR5678 PROTEIN"/>
    <property type="match status" value="1"/>
</dbReference>
<feature type="signal peptide" evidence="2">
    <location>
        <begin position="1"/>
        <end position="19"/>
    </location>
</feature>
<dbReference type="Gene3D" id="3.60.70.12">
    <property type="entry name" value="L-amino peptidase D-ALA esterase/amidase"/>
    <property type="match status" value="1"/>
</dbReference>
<sequence>MKILLSIVLLCSLTFTSQAQERKRARDYGVKIGVLSPGKLNAITDVAGVTVGHVTLVQGSNIRTGVTAILPHGGNIFQDKVPAAIFVGNGFGKLAGSTQVQELGTLETPIILTNTLGVGTAMNAVVEYTLRQKGNEKVQSVNAVVGETNDGGLNDIRGRHVKPEHVVKAIEQAKGGEVAEGNVGAGTGTITFGFKGGIGTSSRKLPASLGGYTVGVLVQSNFGGVLQIDGAPVGEQLGQFSFSRQILEKADGSCMIIVATDAPVDARNLERMASRAMLGLAKTGGIASNGSGDYVISFSTHPGCQVAYSPKEPVQQIPLLHNDEMSALFLATIEATEEAIINSLFKAETMTGKEGRQIQALPLDKTIQILKKHHVIQP</sequence>
<dbReference type="InterPro" id="IPR016117">
    <property type="entry name" value="ArgJ-like_dom_sf"/>
</dbReference>
<keyword evidence="2" id="KW-0732">Signal</keyword>
<accession>A0ABW2DQ80</accession>
<dbReference type="SUPFAM" id="SSF56266">
    <property type="entry name" value="DmpA/ArgJ-like"/>
    <property type="match status" value="1"/>
</dbReference>
<dbReference type="RefSeq" id="WP_066622073.1">
    <property type="nucleotide sequence ID" value="NZ_JBHSYQ010000016.1"/>
</dbReference>
<dbReference type="EMBL" id="JBHSYQ010000016">
    <property type="protein sequence ID" value="MFC6999934.1"/>
    <property type="molecule type" value="Genomic_DNA"/>
</dbReference>
<protein>
    <submittedName>
        <fullName evidence="3">P1 family peptidase</fullName>
    </submittedName>
</protein>